<feature type="transmembrane region" description="Helical" evidence="8">
    <location>
        <begin position="195"/>
        <end position="220"/>
    </location>
</feature>
<feature type="transmembrane region" description="Helical" evidence="8">
    <location>
        <begin position="320"/>
        <end position="339"/>
    </location>
</feature>
<evidence type="ECO:0000256" key="2">
    <source>
        <dbReference type="ARBA" id="ARBA00005658"/>
    </source>
</evidence>
<comment type="subcellular location">
    <subcellularLocation>
        <location evidence="1">Cell membrane</location>
        <topology evidence="1">Multi-pass membrane protein</topology>
    </subcellularLocation>
</comment>
<evidence type="ECO:0000313" key="12">
    <source>
        <dbReference type="Proteomes" id="UP000705283"/>
    </source>
</evidence>
<organism evidence="9 12">
    <name type="scientific">Rouxiella silvae</name>
    <dbReference type="NCBI Taxonomy" id="1646373"/>
    <lineage>
        <taxon>Bacteria</taxon>
        <taxon>Pseudomonadati</taxon>
        <taxon>Pseudomonadota</taxon>
        <taxon>Gammaproteobacteria</taxon>
        <taxon>Enterobacterales</taxon>
        <taxon>Yersiniaceae</taxon>
        <taxon>Rouxiella</taxon>
    </lineage>
</organism>
<reference evidence="10" key="1">
    <citation type="submission" date="2016-12" db="EMBL/GenBank/DDBJ databases">
        <authorList>
            <person name="Le Fleche-Mateos A."/>
        </authorList>
    </citation>
    <scope>NUCLEOTIDE SEQUENCE</scope>
    <source>
        <strain evidence="10">213</strain>
    </source>
</reference>
<sequence>MASVELSDKPKDSLNKVVFFTSAGLILAFTLMTIFFTDISGRAISVALEWVSATFGWYYMLAATLYIVFVVFIAASRFGSIKLGPEQSKPEFSMMSWASMLFAAGIGIDLMFFSVAEPVTQYMMPPEGQGQNIEAARQAMVWTLFHYGLTGWSMYALMGIALGYFSYRYNLPLTIRSALYPIFGKKIYGPIGHSVDIAAVVGTIFGIATTLGIGVVQLNYGLKVLFHIPEGLGVQAALILLSVVMATVSVTSGVNKGIRILSELNVLLALGLILFLLFFGNTEFLLNALVLNIGDYVNRFMGMTLNTFAFDRPTQWMNSWTLFFWAWWVAWSPFVGLFLARISRGRTIRQFVLGTLIIPFVFTLFWLSIFGNSALYQIMHGNLDFANEVIAHPERGVYSLLAQYPGFTFSASVATITGLLFYVTSADSGSLVLGNFTSKLVDINNDAPNWLRIFWSITIGVLTLGMLMTDGVSALQNTTVIMGLPFSFVIFFIMAGLYKSLRLEDFRRASTQQNFAPATPSTGDAALNWKQRLSRVMNFPGTTHTQKMLDIVCRPAMQDVANELKLRGAKVEFSEAEALEDEKLNHLELLVKLGEEQNFIYQIWPQRYAVPGFTYRARSGKSHYYRLETFLLEGTQGNDLMDFTKHQVINDILDQYERHLNFLHINREAPGNTLTFPE</sequence>
<dbReference type="NCBIfam" id="NF007399">
    <property type="entry name" value="PRK09928.1"/>
    <property type="match status" value="1"/>
</dbReference>
<reference evidence="9" key="3">
    <citation type="submission" date="2020-11" db="EMBL/GenBank/DDBJ databases">
        <authorList>
            <person name="Lee S.D."/>
        </authorList>
    </citation>
    <scope>NUCLEOTIDE SEQUENCE</scope>
    <source>
        <strain evidence="9">SAP-2</strain>
    </source>
</reference>
<keyword evidence="6 8" id="KW-1133">Transmembrane helix</keyword>
<feature type="transmembrane region" description="Helical" evidence="8">
    <location>
        <begin position="480"/>
        <end position="498"/>
    </location>
</feature>
<feature type="transmembrane region" description="Helical" evidence="8">
    <location>
        <begin position="96"/>
        <end position="116"/>
    </location>
</feature>
<evidence type="ECO:0000313" key="11">
    <source>
        <dbReference type="Proteomes" id="UP000192722"/>
    </source>
</evidence>
<keyword evidence="11" id="KW-1185">Reference proteome</keyword>
<evidence type="ECO:0000256" key="5">
    <source>
        <dbReference type="ARBA" id="ARBA00022692"/>
    </source>
</evidence>
<reference evidence="9" key="4">
    <citation type="submission" date="2022-09" db="EMBL/GenBank/DDBJ databases">
        <title>Rouxiella aceris sp. nov., isolated from tree sap and emended description of the genus Rhouxiella.</title>
        <authorList>
            <person name="Kim I.S."/>
        </authorList>
    </citation>
    <scope>NUCLEOTIDE SEQUENCE</scope>
    <source>
        <strain evidence="9">SAP-2</strain>
    </source>
</reference>
<dbReference type="RefSeq" id="WP_055777735.1">
    <property type="nucleotide sequence ID" value="NZ_CBCSCF010000002.1"/>
</dbReference>
<evidence type="ECO:0000256" key="3">
    <source>
        <dbReference type="ARBA" id="ARBA00022448"/>
    </source>
</evidence>
<name>A0AA40WZA5_9GAMM</name>
<feature type="transmembrane region" description="Helical" evidence="8">
    <location>
        <begin position="351"/>
        <end position="369"/>
    </location>
</feature>
<evidence type="ECO:0000313" key="9">
    <source>
        <dbReference type="EMBL" id="MBF6635604.1"/>
    </source>
</evidence>
<keyword evidence="4" id="KW-1003">Cell membrane</keyword>
<dbReference type="GO" id="GO:0005886">
    <property type="term" value="C:plasma membrane"/>
    <property type="evidence" value="ECO:0007669"/>
    <property type="project" value="UniProtKB-SubCell"/>
</dbReference>
<dbReference type="InterPro" id="IPR018093">
    <property type="entry name" value="BCCT_CS"/>
</dbReference>
<feature type="transmembrane region" description="Helical" evidence="8">
    <location>
        <begin position="449"/>
        <end position="468"/>
    </location>
</feature>
<accession>A0AA40WZA5</accession>
<proteinExistence type="inferred from homology"/>
<keyword evidence="7 8" id="KW-0472">Membrane</keyword>
<dbReference type="Pfam" id="PF02028">
    <property type="entry name" value="BCCT"/>
    <property type="match status" value="1"/>
</dbReference>
<dbReference type="PROSITE" id="PS01303">
    <property type="entry name" value="BCCT"/>
    <property type="match status" value="1"/>
</dbReference>
<dbReference type="EMBL" id="MRWD01000001">
    <property type="protein sequence ID" value="ORJ23274.1"/>
    <property type="molecule type" value="Genomic_DNA"/>
</dbReference>
<feature type="transmembrane region" description="Helical" evidence="8">
    <location>
        <begin position="404"/>
        <end position="423"/>
    </location>
</feature>
<dbReference type="NCBIfam" id="TIGR00842">
    <property type="entry name" value="bcct"/>
    <property type="match status" value="1"/>
</dbReference>
<dbReference type="PANTHER" id="PTHR30047">
    <property type="entry name" value="HIGH-AFFINITY CHOLINE TRANSPORT PROTEIN-RELATED"/>
    <property type="match status" value="1"/>
</dbReference>
<evidence type="ECO:0000313" key="10">
    <source>
        <dbReference type="EMBL" id="ORJ23274.1"/>
    </source>
</evidence>
<evidence type="ECO:0000256" key="8">
    <source>
        <dbReference type="SAM" id="Phobius"/>
    </source>
</evidence>
<dbReference type="Proteomes" id="UP000192722">
    <property type="component" value="Unassembled WGS sequence"/>
</dbReference>
<comment type="similarity">
    <text evidence="2">Belongs to the BCCT transporter (TC 2.A.15) family.</text>
</comment>
<feature type="transmembrane region" description="Helical" evidence="8">
    <location>
        <begin position="17"/>
        <end position="36"/>
    </location>
</feature>
<evidence type="ECO:0000256" key="6">
    <source>
        <dbReference type="ARBA" id="ARBA00022989"/>
    </source>
</evidence>
<dbReference type="GO" id="GO:0022857">
    <property type="term" value="F:transmembrane transporter activity"/>
    <property type="evidence" value="ECO:0007669"/>
    <property type="project" value="InterPro"/>
</dbReference>
<dbReference type="PANTHER" id="PTHR30047:SF7">
    <property type="entry name" value="HIGH-AFFINITY CHOLINE TRANSPORT PROTEIN"/>
    <property type="match status" value="1"/>
</dbReference>
<dbReference type="Proteomes" id="UP000705283">
    <property type="component" value="Unassembled WGS sequence"/>
</dbReference>
<evidence type="ECO:0000256" key="1">
    <source>
        <dbReference type="ARBA" id="ARBA00004651"/>
    </source>
</evidence>
<gene>
    <name evidence="10" type="ORF">BS639_00790</name>
    <name evidence="9" type="ORF">ITX54_02850</name>
</gene>
<keyword evidence="5 8" id="KW-0812">Transmembrane</keyword>
<feature type="transmembrane region" description="Helical" evidence="8">
    <location>
        <begin position="266"/>
        <end position="291"/>
    </location>
</feature>
<dbReference type="EMBL" id="JADMKS010000001">
    <property type="protein sequence ID" value="MBF6635604.1"/>
    <property type="molecule type" value="Genomic_DNA"/>
</dbReference>
<reference evidence="10 11" key="2">
    <citation type="journal article" date="2017" name="Int. J. Syst. Evol. Microbiol.">
        <title>Rouxiella badensis sp. nov. and Rouxiella silvae sp. nov. isolated from peat bog soil in Germany and emendation of the genus description.</title>
        <authorList>
            <person name="Le Fleche-Mateos A."/>
            <person name="Kugler J.H."/>
            <person name="Hansen S.H."/>
            <person name="Syldatk C."/>
            <person name="Hausmann R."/>
            <person name="Lomprez F."/>
            <person name="Vandenbogaert M."/>
            <person name="Manuguerra J.C."/>
            <person name="Grimont P.A."/>
        </authorList>
    </citation>
    <scope>NUCLEOTIDE SEQUENCE [LARGE SCALE GENOMIC DNA]</scope>
    <source>
        <strain evidence="10 11">213</strain>
    </source>
</reference>
<dbReference type="InterPro" id="IPR000060">
    <property type="entry name" value="BCCT_transptr"/>
</dbReference>
<feature type="transmembrane region" description="Helical" evidence="8">
    <location>
        <begin position="56"/>
        <end position="75"/>
    </location>
</feature>
<protein>
    <submittedName>
        <fullName evidence="9 10">Choline transporter</fullName>
    </submittedName>
</protein>
<evidence type="ECO:0000256" key="7">
    <source>
        <dbReference type="ARBA" id="ARBA00023136"/>
    </source>
</evidence>
<feature type="transmembrane region" description="Helical" evidence="8">
    <location>
        <begin position="144"/>
        <end position="167"/>
    </location>
</feature>
<evidence type="ECO:0000256" key="4">
    <source>
        <dbReference type="ARBA" id="ARBA00022475"/>
    </source>
</evidence>
<dbReference type="AlphaFoldDB" id="A0AA40WZA5"/>
<feature type="transmembrane region" description="Helical" evidence="8">
    <location>
        <begin position="232"/>
        <end position="254"/>
    </location>
</feature>
<keyword evidence="3" id="KW-0813">Transport</keyword>
<comment type="caution">
    <text evidence="9">The sequence shown here is derived from an EMBL/GenBank/DDBJ whole genome shotgun (WGS) entry which is preliminary data.</text>
</comment>